<dbReference type="EMBL" id="CP002191">
    <property type="protein sequence ID" value="AFD25971.1"/>
    <property type="molecule type" value="Genomic_DNA"/>
</dbReference>
<dbReference type="Proteomes" id="UP000007575">
    <property type="component" value="Chromosome"/>
</dbReference>
<organism evidence="1 2">
    <name type="scientific">Deinococcus gobiensis (strain DSM 21396 / JCM 16679 / CGMCC 1.7299 / I-0)</name>
    <dbReference type="NCBI Taxonomy" id="745776"/>
    <lineage>
        <taxon>Bacteria</taxon>
        <taxon>Thermotogati</taxon>
        <taxon>Deinococcota</taxon>
        <taxon>Deinococci</taxon>
        <taxon>Deinococcales</taxon>
        <taxon>Deinococcaceae</taxon>
        <taxon>Deinococcus</taxon>
    </lineage>
</organism>
<dbReference type="KEGG" id="dgo:DGo_CA2044"/>
<gene>
    <name evidence="1" type="ordered locus">DGo_CA2044</name>
</gene>
<evidence type="ECO:0000313" key="2">
    <source>
        <dbReference type="Proteomes" id="UP000007575"/>
    </source>
</evidence>
<protein>
    <submittedName>
        <fullName evidence="1">Uncharacterized protein</fullName>
    </submittedName>
</protein>
<sequence length="247" mass="26651">MDAVIRAVCTSRVPLGHLDGCRQVSSGGRPGPELRGPQARLLFSSLLPGTFTASGRRELLATFCTETEGCAGETVLLRWVQGRWVAAEPVRGALLAGPCLTYPRPGGTQAAVCLDESRAGEPLGRALRTVSWPAGKLRVQTAALFPRLGFRDFFGQGSEQCAGRWEVTPLSWDDRDRDADGRPDLTLRATLTTYSRRPDLCTLGMGLSGEAPAERSVRRDMAFVWTGDTLRATGTTADILKKYAGGR</sequence>
<reference evidence="1 2" key="1">
    <citation type="journal article" date="2012" name="PLoS ONE">
        <title>Genome sequence and transcriptome analysis of the radioresistant bacterium Deinococcus gobiensis: insights into the extreme environmental adaptations.</title>
        <authorList>
            <person name="Yuan M."/>
            <person name="Chen M."/>
            <person name="Zhang W."/>
            <person name="Lu W."/>
            <person name="Wang J."/>
            <person name="Yang M."/>
            <person name="Zhao P."/>
            <person name="Tang R."/>
            <person name="Li X."/>
            <person name="Hao Y."/>
            <person name="Zhou Z."/>
            <person name="Zhan Y."/>
            <person name="Yu H."/>
            <person name="Teng C."/>
            <person name="Yan Y."/>
            <person name="Ping S."/>
            <person name="Wang Y."/>
            <person name="Lin M."/>
        </authorList>
    </citation>
    <scope>NUCLEOTIDE SEQUENCE [LARGE SCALE GENOMIC DNA]</scope>
    <source>
        <strain evidence="1 2">I-0</strain>
    </source>
</reference>
<accession>H8GY43</accession>
<dbReference type="HOGENOM" id="CLU_1003714_0_0_0"/>
<dbReference type="PATRIC" id="fig|745776.4.peg.2097"/>
<dbReference type="AlphaFoldDB" id="H8GY43"/>
<dbReference type="STRING" id="745776.DGo_CA2044"/>
<name>H8GY43_DEIGI</name>
<evidence type="ECO:0000313" key="1">
    <source>
        <dbReference type="EMBL" id="AFD25971.1"/>
    </source>
</evidence>
<keyword evidence="2" id="KW-1185">Reference proteome</keyword>
<proteinExistence type="predicted"/>